<feature type="signal peptide" evidence="2">
    <location>
        <begin position="1"/>
        <end position="20"/>
    </location>
</feature>
<dbReference type="PROSITE" id="PS50835">
    <property type="entry name" value="IG_LIKE"/>
    <property type="match status" value="1"/>
</dbReference>
<evidence type="ECO:0000256" key="1">
    <source>
        <dbReference type="SAM" id="Phobius"/>
    </source>
</evidence>
<protein>
    <recommendedName>
        <fullName evidence="3">Ig-like domain-containing protein</fullName>
    </recommendedName>
</protein>
<dbReference type="Pfam" id="PF07679">
    <property type="entry name" value="I-set"/>
    <property type="match status" value="1"/>
</dbReference>
<keyword evidence="1" id="KW-0472">Membrane</keyword>
<dbReference type="EMBL" id="VXIV02000581">
    <property type="protein sequence ID" value="KAF6037379.1"/>
    <property type="molecule type" value="Genomic_DNA"/>
</dbReference>
<sequence length="272" mass="30964">MKYAITIMFMMASATTSTTTQQLNSNQTLVVAVEAEGFVLLPCQLPSSGDQLWIHWFKDEQCINCKNNSYQITRNGLKVKNVKKEAAGEYTCQIITEDNIKTKYITLRVDDKPPHADVDTGPLQWLINEDQENSQVVASPYGRATFTCYVRGEPSIHAEWFEDGVPIREGPSLRKTNTETYHNSSSNSGEPLMVPLQGGRNSLSSVSYADYEYPINNKWNIEPRSRLHIYFLIAIWLLTDLLSCITNFCLILLQTLKKYKWFIDITPATFTN</sequence>
<keyword evidence="1" id="KW-1133">Transmembrane helix</keyword>
<gene>
    <name evidence="4" type="ORF">EB796_004315</name>
</gene>
<dbReference type="AlphaFoldDB" id="A0A7J7KFF1"/>
<feature type="transmembrane region" description="Helical" evidence="1">
    <location>
        <begin position="227"/>
        <end position="253"/>
    </location>
</feature>
<feature type="domain" description="Ig-like" evidence="3">
    <location>
        <begin position="12"/>
        <end position="106"/>
    </location>
</feature>
<dbReference type="Gene3D" id="2.60.40.10">
    <property type="entry name" value="Immunoglobulins"/>
    <property type="match status" value="2"/>
</dbReference>
<dbReference type="InterPro" id="IPR052615">
    <property type="entry name" value="FGFRL"/>
</dbReference>
<dbReference type="InterPro" id="IPR013783">
    <property type="entry name" value="Ig-like_fold"/>
</dbReference>
<feature type="chain" id="PRO_5029482453" description="Ig-like domain-containing protein" evidence="2">
    <location>
        <begin position="21"/>
        <end position="272"/>
    </location>
</feature>
<dbReference type="SMART" id="SM00409">
    <property type="entry name" value="IG"/>
    <property type="match status" value="1"/>
</dbReference>
<dbReference type="InterPro" id="IPR003599">
    <property type="entry name" value="Ig_sub"/>
</dbReference>
<evidence type="ECO:0000256" key="2">
    <source>
        <dbReference type="SAM" id="SignalP"/>
    </source>
</evidence>
<keyword evidence="5" id="KW-1185">Reference proteome</keyword>
<dbReference type="InterPro" id="IPR007110">
    <property type="entry name" value="Ig-like_dom"/>
</dbReference>
<proteinExistence type="predicted"/>
<dbReference type="OrthoDB" id="5359219at2759"/>
<dbReference type="SUPFAM" id="SSF48726">
    <property type="entry name" value="Immunoglobulin"/>
    <property type="match status" value="2"/>
</dbReference>
<dbReference type="Proteomes" id="UP000593567">
    <property type="component" value="Unassembled WGS sequence"/>
</dbReference>
<evidence type="ECO:0000313" key="4">
    <source>
        <dbReference type="EMBL" id="KAF6037379.1"/>
    </source>
</evidence>
<dbReference type="PANTHER" id="PTHR19890:SF10">
    <property type="entry name" value="FIBROBLAST GROWTH FACTOR RECEPTOR-LIKE 1"/>
    <property type="match status" value="1"/>
</dbReference>
<dbReference type="InterPro" id="IPR013270">
    <property type="entry name" value="CD47_Vset"/>
</dbReference>
<organism evidence="4 5">
    <name type="scientific">Bugula neritina</name>
    <name type="common">Brown bryozoan</name>
    <name type="synonym">Sertularia neritina</name>
    <dbReference type="NCBI Taxonomy" id="10212"/>
    <lineage>
        <taxon>Eukaryota</taxon>
        <taxon>Metazoa</taxon>
        <taxon>Spiralia</taxon>
        <taxon>Lophotrochozoa</taxon>
        <taxon>Bryozoa</taxon>
        <taxon>Gymnolaemata</taxon>
        <taxon>Cheilostomatida</taxon>
        <taxon>Flustrina</taxon>
        <taxon>Buguloidea</taxon>
        <taxon>Bugulidae</taxon>
        <taxon>Bugula</taxon>
    </lineage>
</organism>
<accession>A0A7J7KFF1</accession>
<dbReference type="InterPro" id="IPR036179">
    <property type="entry name" value="Ig-like_dom_sf"/>
</dbReference>
<evidence type="ECO:0000313" key="5">
    <source>
        <dbReference type="Proteomes" id="UP000593567"/>
    </source>
</evidence>
<reference evidence="4" key="1">
    <citation type="submission" date="2020-06" db="EMBL/GenBank/DDBJ databases">
        <title>Draft genome of Bugula neritina, a colonial animal packing powerful symbionts and potential medicines.</title>
        <authorList>
            <person name="Rayko M."/>
        </authorList>
    </citation>
    <scope>NUCLEOTIDE SEQUENCE [LARGE SCALE GENOMIC DNA]</scope>
    <source>
        <strain evidence="4">Kwan_BN1</strain>
    </source>
</reference>
<dbReference type="Pfam" id="PF08204">
    <property type="entry name" value="V-set_CD47"/>
    <property type="match status" value="1"/>
</dbReference>
<keyword evidence="2" id="KW-0732">Signal</keyword>
<name>A0A7J7KFF1_BUGNE</name>
<dbReference type="InterPro" id="IPR013098">
    <property type="entry name" value="Ig_I-set"/>
</dbReference>
<keyword evidence="1" id="KW-0812">Transmembrane</keyword>
<comment type="caution">
    <text evidence="4">The sequence shown here is derived from an EMBL/GenBank/DDBJ whole genome shotgun (WGS) entry which is preliminary data.</text>
</comment>
<evidence type="ECO:0000259" key="3">
    <source>
        <dbReference type="PROSITE" id="PS50835"/>
    </source>
</evidence>
<dbReference type="PANTHER" id="PTHR19890">
    <property type="entry name" value="FIBROBLAST GROWTH FACTOR RECEPTOR"/>
    <property type="match status" value="1"/>
</dbReference>